<dbReference type="EMBL" id="JANPWB010000009">
    <property type="protein sequence ID" value="KAJ1150061.1"/>
    <property type="molecule type" value="Genomic_DNA"/>
</dbReference>
<protein>
    <submittedName>
        <fullName evidence="2">Uncharacterized protein</fullName>
    </submittedName>
</protein>
<name>A0AAV7RC72_PLEWA</name>
<comment type="caution">
    <text evidence="2">The sequence shown here is derived from an EMBL/GenBank/DDBJ whole genome shotgun (WGS) entry which is preliminary data.</text>
</comment>
<reference evidence="2" key="1">
    <citation type="journal article" date="2022" name="bioRxiv">
        <title>Sequencing and chromosome-scale assembly of the giantPleurodeles waltlgenome.</title>
        <authorList>
            <person name="Brown T."/>
            <person name="Elewa A."/>
            <person name="Iarovenko S."/>
            <person name="Subramanian E."/>
            <person name="Araus A.J."/>
            <person name="Petzold A."/>
            <person name="Susuki M."/>
            <person name="Suzuki K.-i.T."/>
            <person name="Hayashi T."/>
            <person name="Toyoda A."/>
            <person name="Oliveira C."/>
            <person name="Osipova E."/>
            <person name="Leigh N.D."/>
            <person name="Simon A."/>
            <person name="Yun M.H."/>
        </authorList>
    </citation>
    <scope>NUCLEOTIDE SEQUENCE</scope>
    <source>
        <strain evidence="2">20211129_DDA</strain>
        <tissue evidence="2">Liver</tissue>
    </source>
</reference>
<proteinExistence type="predicted"/>
<accession>A0AAV7RC72</accession>
<evidence type="ECO:0000313" key="3">
    <source>
        <dbReference type="Proteomes" id="UP001066276"/>
    </source>
</evidence>
<evidence type="ECO:0000313" key="2">
    <source>
        <dbReference type="EMBL" id="KAJ1150061.1"/>
    </source>
</evidence>
<dbReference type="AlphaFoldDB" id="A0AAV7RC72"/>
<gene>
    <name evidence="2" type="ORF">NDU88_002859</name>
</gene>
<keyword evidence="3" id="KW-1185">Reference proteome</keyword>
<sequence>MLTVRGVHASARVPGDNPSPQKHPHHQSQVLDFCCRVYLTTVPRRRVLVRRGEAEFCGFCFRFRAHGHSLLFQAAQRQQRERAAVQGREKAGWPGATRAASAPAGCRLHQECHESRKTQTQAGAGSAAGD</sequence>
<evidence type="ECO:0000256" key="1">
    <source>
        <dbReference type="SAM" id="MobiDB-lite"/>
    </source>
</evidence>
<organism evidence="2 3">
    <name type="scientific">Pleurodeles waltl</name>
    <name type="common">Iberian ribbed newt</name>
    <dbReference type="NCBI Taxonomy" id="8319"/>
    <lineage>
        <taxon>Eukaryota</taxon>
        <taxon>Metazoa</taxon>
        <taxon>Chordata</taxon>
        <taxon>Craniata</taxon>
        <taxon>Vertebrata</taxon>
        <taxon>Euteleostomi</taxon>
        <taxon>Amphibia</taxon>
        <taxon>Batrachia</taxon>
        <taxon>Caudata</taxon>
        <taxon>Salamandroidea</taxon>
        <taxon>Salamandridae</taxon>
        <taxon>Pleurodelinae</taxon>
        <taxon>Pleurodeles</taxon>
    </lineage>
</organism>
<dbReference type="Proteomes" id="UP001066276">
    <property type="component" value="Chromosome 5"/>
</dbReference>
<feature type="region of interest" description="Disordered" evidence="1">
    <location>
        <begin position="1"/>
        <end position="26"/>
    </location>
</feature>